<evidence type="ECO:0000256" key="1">
    <source>
        <dbReference type="SAM" id="Phobius"/>
    </source>
</evidence>
<keyword evidence="1" id="KW-0472">Membrane</keyword>
<feature type="transmembrane region" description="Helical" evidence="1">
    <location>
        <begin position="138"/>
        <end position="163"/>
    </location>
</feature>
<protein>
    <submittedName>
        <fullName evidence="2">DUF443 family protein</fullName>
    </submittedName>
</protein>
<reference evidence="2 3" key="1">
    <citation type="submission" date="2018-11" db="EMBL/GenBank/DDBJ databases">
        <title>Genomic profiling of Staphylococcus species from a Poultry farm system in KwaZulu-Natal, South Africa.</title>
        <authorList>
            <person name="Amoako D.G."/>
            <person name="Somboro A.M."/>
            <person name="Abia A.L.K."/>
            <person name="Bester L.A."/>
            <person name="Essack S.Y."/>
        </authorList>
    </citation>
    <scope>NUCLEOTIDE SEQUENCE [LARGE SCALE GENOMIC DNA]</scope>
    <source>
        <strain evidence="2 3">SA12</strain>
    </source>
</reference>
<name>A0AB37XSZ6_STAAU</name>
<dbReference type="RefSeq" id="WP_130136494.1">
    <property type="nucleotide sequence ID" value="NZ_RQTF01000189.1"/>
</dbReference>
<keyword evidence="1" id="KW-0812">Transmembrane</keyword>
<evidence type="ECO:0000313" key="3">
    <source>
        <dbReference type="Proteomes" id="UP000294017"/>
    </source>
</evidence>
<accession>A0AB37XSZ6</accession>
<proteinExistence type="predicted"/>
<dbReference type="InterPro" id="IPR005915">
    <property type="entry name" value="Tandem_5TM"/>
</dbReference>
<feature type="transmembrane region" description="Helical" evidence="1">
    <location>
        <begin position="24"/>
        <end position="45"/>
    </location>
</feature>
<gene>
    <name evidence="2" type="ORF">EIH03_10355</name>
</gene>
<organism evidence="2 3">
    <name type="scientific">Staphylococcus aureus</name>
    <dbReference type="NCBI Taxonomy" id="1280"/>
    <lineage>
        <taxon>Bacteria</taxon>
        <taxon>Bacillati</taxon>
        <taxon>Bacillota</taxon>
        <taxon>Bacilli</taxon>
        <taxon>Bacillales</taxon>
        <taxon>Staphylococcaceae</taxon>
        <taxon>Staphylococcus</taxon>
    </lineage>
</organism>
<dbReference type="NCBIfam" id="TIGR01218">
    <property type="entry name" value="Gpos_tandem_5TM"/>
    <property type="match status" value="1"/>
</dbReference>
<feature type="transmembrane region" description="Helical" evidence="1">
    <location>
        <begin position="100"/>
        <end position="117"/>
    </location>
</feature>
<dbReference type="EMBL" id="RQTF01000189">
    <property type="protein sequence ID" value="RZI06472.1"/>
    <property type="molecule type" value="Genomic_DNA"/>
</dbReference>
<keyword evidence="1" id="KW-1133">Transmembrane helix</keyword>
<dbReference type="AlphaFoldDB" id="A0AB37XSZ6"/>
<comment type="caution">
    <text evidence="2">The sequence shown here is derived from an EMBL/GenBank/DDBJ whole genome shotgun (WGS) entry which is preliminary data.</text>
</comment>
<sequence length="208" mass="24527">MLLCESKIINKNPKYRIIKYNDEYLMVDIISTWISLFFPFINWFIPKEYVKISREEFENLNIVKPAKKNVFWPVAGSSALLGVALRKYTHLLDIQLDKKLVIAICCITFIGILIFYVRLIKKSSLNIYNTKNKRSKIILIPTLKNFCLTLFRYAFFILWTVIFSYALLSMSYQNIIVYFVWITAIMGFFLVNIALIIDKNIHVIIKNQ</sequence>
<dbReference type="Pfam" id="PF04276">
    <property type="entry name" value="DUF443"/>
    <property type="match status" value="1"/>
</dbReference>
<feature type="transmembrane region" description="Helical" evidence="1">
    <location>
        <begin position="175"/>
        <end position="197"/>
    </location>
</feature>
<evidence type="ECO:0000313" key="2">
    <source>
        <dbReference type="EMBL" id="RZI06472.1"/>
    </source>
</evidence>
<dbReference type="Proteomes" id="UP000294017">
    <property type="component" value="Unassembled WGS sequence"/>
</dbReference>